<dbReference type="GO" id="GO:0006465">
    <property type="term" value="P:signal peptide processing"/>
    <property type="evidence" value="ECO:0007669"/>
    <property type="project" value="TreeGrafter"/>
</dbReference>
<evidence type="ECO:0000256" key="3">
    <source>
        <dbReference type="ARBA" id="ARBA00022475"/>
    </source>
</evidence>
<feature type="transmembrane region" description="Helical" evidence="10">
    <location>
        <begin position="123"/>
        <end position="142"/>
    </location>
</feature>
<evidence type="ECO:0000256" key="8">
    <source>
        <dbReference type="RuleBase" id="RU003793"/>
    </source>
</evidence>
<evidence type="ECO:0000259" key="12">
    <source>
        <dbReference type="Pfam" id="PF06750"/>
    </source>
</evidence>
<evidence type="ECO:0000313" key="14">
    <source>
        <dbReference type="Proteomes" id="UP000184389"/>
    </source>
</evidence>
<keyword evidence="6 10" id="KW-1133">Transmembrane helix</keyword>
<comment type="catalytic activity">
    <reaction evidence="9">
        <text>Typically cleaves a -Gly-|-Phe- bond to release an N-terminal, basic peptide of 5-8 residues from type IV prepilin, and then N-methylates the new N-terminal amino group, the methyl donor being S-adenosyl-L-methionine.</text>
        <dbReference type="EC" id="3.4.23.43"/>
    </reaction>
</comment>
<evidence type="ECO:0000256" key="7">
    <source>
        <dbReference type="ARBA" id="ARBA00023136"/>
    </source>
</evidence>
<dbReference type="Gene3D" id="1.20.120.1220">
    <property type="match status" value="1"/>
</dbReference>
<dbReference type="InterPro" id="IPR010627">
    <property type="entry name" value="Prepilin_pept_A24_N"/>
</dbReference>
<dbReference type="InterPro" id="IPR000045">
    <property type="entry name" value="Prepilin_IV_endopep_pep"/>
</dbReference>
<evidence type="ECO:0000256" key="4">
    <source>
        <dbReference type="ARBA" id="ARBA00022519"/>
    </source>
</evidence>
<keyword evidence="14" id="KW-1185">Reference proteome</keyword>
<keyword evidence="9" id="KW-0808">Transferase</keyword>
<dbReference type="InterPro" id="IPR014032">
    <property type="entry name" value="Peptidase_A24A_bac"/>
</dbReference>
<evidence type="ECO:0000313" key="13">
    <source>
        <dbReference type="EMBL" id="SHH55187.1"/>
    </source>
</evidence>
<accession>A0A1M5TWL8</accession>
<evidence type="ECO:0000256" key="2">
    <source>
        <dbReference type="ARBA" id="ARBA00005801"/>
    </source>
</evidence>
<feature type="transmembrane region" description="Helical" evidence="10">
    <location>
        <begin position="148"/>
        <end position="168"/>
    </location>
</feature>
<evidence type="ECO:0000259" key="11">
    <source>
        <dbReference type="Pfam" id="PF01478"/>
    </source>
</evidence>
<dbReference type="EC" id="3.4.23.43" evidence="9"/>
<keyword evidence="9" id="KW-0511">Multifunctional enzyme</keyword>
<keyword evidence="4" id="KW-0997">Cell inner membrane</keyword>
<feature type="transmembrane region" description="Helical" evidence="10">
    <location>
        <begin position="180"/>
        <end position="213"/>
    </location>
</feature>
<dbReference type="GO" id="GO:0032259">
    <property type="term" value="P:methylation"/>
    <property type="evidence" value="ECO:0007669"/>
    <property type="project" value="UniProtKB-KW"/>
</dbReference>
<comment type="function">
    <text evidence="9">Plays an essential role in type IV pili and type II pseudopili formation by proteolytically removing the leader sequence from substrate proteins and subsequently monomethylating the alpha-amino group of the newly exposed N-terminal phenylalanine.</text>
</comment>
<dbReference type="OrthoDB" id="9789291at2"/>
<keyword evidence="3" id="KW-1003">Cell membrane</keyword>
<dbReference type="PANTHER" id="PTHR30487">
    <property type="entry name" value="TYPE 4 PREPILIN-LIKE PROTEINS LEADER PEPTIDE-PROCESSING ENZYME"/>
    <property type="match status" value="1"/>
</dbReference>
<evidence type="ECO:0000256" key="1">
    <source>
        <dbReference type="ARBA" id="ARBA00004429"/>
    </source>
</evidence>
<evidence type="ECO:0000256" key="9">
    <source>
        <dbReference type="RuleBase" id="RU003794"/>
    </source>
</evidence>
<dbReference type="GO" id="GO:0008168">
    <property type="term" value="F:methyltransferase activity"/>
    <property type="evidence" value="ECO:0007669"/>
    <property type="project" value="UniProtKB-KW"/>
</dbReference>
<reference evidence="13 14" key="1">
    <citation type="submission" date="2016-11" db="EMBL/GenBank/DDBJ databases">
        <authorList>
            <person name="Jaros S."/>
            <person name="Januszkiewicz K."/>
            <person name="Wedrychowicz H."/>
        </authorList>
    </citation>
    <scope>NUCLEOTIDE SEQUENCE [LARGE SCALE GENOMIC DNA]</scope>
    <source>
        <strain evidence="13 14">DSM 13106</strain>
    </source>
</reference>
<keyword evidence="9" id="KW-0378">Hydrolase</keyword>
<comment type="subcellular location">
    <subcellularLocation>
        <location evidence="1">Cell inner membrane</location>
        <topology evidence="1">Multi-pass membrane protein</topology>
    </subcellularLocation>
    <subcellularLocation>
        <location evidence="9">Cell membrane</location>
        <topology evidence="9">Multi-pass membrane protein</topology>
    </subcellularLocation>
</comment>
<dbReference type="STRING" id="1123281.SAMN02745180_00453"/>
<feature type="domain" description="Prepilin peptidase A24 N-terminal" evidence="12">
    <location>
        <begin position="7"/>
        <end position="90"/>
    </location>
</feature>
<dbReference type="GO" id="GO:0005886">
    <property type="term" value="C:plasma membrane"/>
    <property type="evidence" value="ECO:0007669"/>
    <property type="project" value="UniProtKB-SubCell"/>
</dbReference>
<feature type="transmembrane region" description="Helical" evidence="10">
    <location>
        <begin position="225"/>
        <end position="249"/>
    </location>
</feature>
<dbReference type="GO" id="GO:0004190">
    <property type="term" value="F:aspartic-type endopeptidase activity"/>
    <property type="evidence" value="ECO:0007669"/>
    <property type="project" value="UniProtKB-EC"/>
</dbReference>
<feature type="transmembrane region" description="Helical" evidence="10">
    <location>
        <begin position="96"/>
        <end position="116"/>
    </location>
</feature>
<dbReference type="RefSeq" id="WP_072743016.1">
    <property type="nucleotide sequence ID" value="NZ_FQXR01000003.1"/>
</dbReference>
<dbReference type="Pfam" id="PF06750">
    <property type="entry name" value="A24_N_bact"/>
    <property type="match status" value="1"/>
</dbReference>
<evidence type="ECO:0000256" key="10">
    <source>
        <dbReference type="SAM" id="Phobius"/>
    </source>
</evidence>
<protein>
    <recommendedName>
        <fullName evidence="9">Prepilin leader peptidase/N-methyltransferase</fullName>
        <ecNumber evidence="9">2.1.1.-</ecNumber>
        <ecNumber evidence="9">3.4.23.43</ecNumber>
    </recommendedName>
</protein>
<keyword evidence="9" id="KW-0489">Methyltransferase</keyword>
<sequence>MQIFIFIIGTIIGSFLNVCIYRIPREESIVFPSSHCPNCSTPLKWYELIPVLSFTFQKGKCRYCGEPISPQYPLVELLNGFLYLILFKHFGGSLSFIFYAIIFSILIVISIIDFEFQIIPDSLSISIFISAIAYKILQYILYSISPQILNSTLALIISSGLFLLIAILSKGGMGGGDIKLIGALGFILGIKLSLLNIFLSFILGAIISIFLLLFKIKEKKDPIPFGPFICIAFMIVTLWGQKIISWYLILM</sequence>
<dbReference type="EMBL" id="FQXR01000003">
    <property type="protein sequence ID" value="SHH55187.1"/>
    <property type="molecule type" value="Genomic_DNA"/>
</dbReference>
<dbReference type="InterPro" id="IPR050882">
    <property type="entry name" value="Prepilin_peptidase/N-MTase"/>
</dbReference>
<organism evidence="13 14">
    <name type="scientific">Sporanaerobacter acetigenes DSM 13106</name>
    <dbReference type="NCBI Taxonomy" id="1123281"/>
    <lineage>
        <taxon>Bacteria</taxon>
        <taxon>Bacillati</taxon>
        <taxon>Bacillota</taxon>
        <taxon>Tissierellia</taxon>
        <taxon>Tissierellales</taxon>
        <taxon>Sporanaerobacteraceae</taxon>
        <taxon>Sporanaerobacter</taxon>
    </lineage>
</organism>
<evidence type="ECO:0000256" key="5">
    <source>
        <dbReference type="ARBA" id="ARBA00022692"/>
    </source>
</evidence>
<dbReference type="AlphaFoldDB" id="A0A1M5TWL8"/>
<dbReference type="PANTHER" id="PTHR30487:SF0">
    <property type="entry name" value="PREPILIN LEADER PEPTIDASE_N-METHYLTRANSFERASE-RELATED"/>
    <property type="match status" value="1"/>
</dbReference>
<dbReference type="Proteomes" id="UP000184389">
    <property type="component" value="Unassembled WGS sequence"/>
</dbReference>
<dbReference type="EC" id="2.1.1.-" evidence="9"/>
<dbReference type="Pfam" id="PF01478">
    <property type="entry name" value="Peptidase_A24"/>
    <property type="match status" value="1"/>
</dbReference>
<gene>
    <name evidence="13" type="ORF">SAMN02745180_00453</name>
</gene>
<keyword evidence="7 10" id="KW-0472">Membrane</keyword>
<dbReference type="PRINTS" id="PR00864">
    <property type="entry name" value="PREPILNPTASE"/>
</dbReference>
<comment type="similarity">
    <text evidence="2 8">Belongs to the peptidase A24 family.</text>
</comment>
<evidence type="ECO:0000256" key="6">
    <source>
        <dbReference type="ARBA" id="ARBA00022989"/>
    </source>
</evidence>
<keyword evidence="5 9" id="KW-0812">Transmembrane</keyword>
<name>A0A1M5TWL8_9FIRM</name>
<feature type="transmembrane region" description="Helical" evidence="10">
    <location>
        <begin position="6"/>
        <end position="23"/>
    </location>
</feature>
<feature type="domain" description="Prepilin type IV endopeptidase peptidase" evidence="11">
    <location>
        <begin position="101"/>
        <end position="209"/>
    </location>
</feature>
<keyword evidence="9" id="KW-0645">Protease</keyword>
<proteinExistence type="inferred from homology"/>